<keyword evidence="2" id="KW-0687">Ribonucleoprotein</keyword>
<sequence>MAKSDARRFKRVSLNMPAHIVINAVDEFEGRLLNISPGDMALIADTNATPGDAVIVRVKDLDVIEGTVARTFPDGFAVSFLLSKKRRTQLTEKLILLANQPFSEGLGDRRTTLRHRRSDVRTSSRLADGSSLYVRVIDMSVDGVSVEAPRRPPIGSEIHIGQQCGIVVRHTPRGFVVVYESKKQKPHAILHAV</sequence>
<accession>A0A3B0RLW9</accession>
<keyword evidence="2" id="KW-0689">Ribosomal protein</keyword>
<reference evidence="2" key="1">
    <citation type="submission" date="2018-06" db="EMBL/GenBank/DDBJ databases">
        <authorList>
            <person name="Zhirakovskaya E."/>
        </authorList>
    </citation>
    <scope>NUCLEOTIDE SEQUENCE</scope>
</reference>
<name>A0A3B0RLW9_9ZZZZ</name>
<dbReference type="InterPro" id="IPR009875">
    <property type="entry name" value="PilZ_domain"/>
</dbReference>
<dbReference type="GO" id="GO:0035438">
    <property type="term" value="F:cyclic-di-GMP binding"/>
    <property type="evidence" value="ECO:0007669"/>
    <property type="project" value="InterPro"/>
</dbReference>
<evidence type="ECO:0000313" key="2">
    <source>
        <dbReference type="EMBL" id="VAV92949.1"/>
    </source>
</evidence>
<organism evidence="2">
    <name type="scientific">hydrothermal vent metagenome</name>
    <dbReference type="NCBI Taxonomy" id="652676"/>
    <lineage>
        <taxon>unclassified sequences</taxon>
        <taxon>metagenomes</taxon>
        <taxon>ecological metagenomes</taxon>
    </lineage>
</organism>
<evidence type="ECO:0000259" key="1">
    <source>
        <dbReference type="Pfam" id="PF07238"/>
    </source>
</evidence>
<dbReference type="Pfam" id="PF07238">
    <property type="entry name" value="PilZ"/>
    <property type="match status" value="1"/>
</dbReference>
<protein>
    <submittedName>
        <fullName evidence="2">SSU ribosomal protein S1p</fullName>
    </submittedName>
</protein>
<feature type="domain" description="PilZ" evidence="1">
    <location>
        <begin position="7"/>
        <end position="81"/>
    </location>
</feature>
<dbReference type="AlphaFoldDB" id="A0A3B0RLW9"/>
<gene>
    <name evidence="2" type="ORF">MNBD_ALPHA05-855</name>
</gene>
<dbReference type="EMBL" id="UOEH01000104">
    <property type="protein sequence ID" value="VAV92949.1"/>
    <property type="molecule type" value="Genomic_DNA"/>
</dbReference>
<proteinExistence type="predicted"/>
<dbReference type="SUPFAM" id="SSF141371">
    <property type="entry name" value="PilZ domain-like"/>
    <property type="match status" value="1"/>
</dbReference>
<dbReference type="GO" id="GO:0005840">
    <property type="term" value="C:ribosome"/>
    <property type="evidence" value="ECO:0007669"/>
    <property type="project" value="UniProtKB-KW"/>
</dbReference>